<feature type="compositionally biased region" description="Polar residues" evidence="1">
    <location>
        <begin position="161"/>
        <end position="173"/>
    </location>
</feature>
<dbReference type="EMBL" id="ANNX02000047">
    <property type="protein sequence ID" value="KYC36398.1"/>
    <property type="molecule type" value="Genomic_DNA"/>
</dbReference>
<dbReference type="AlphaFoldDB" id="A0A139WVD8"/>
<feature type="domain" description="Peptidoglycan binding-like" evidence="2">
    <location>
        <begin position="294"/>
        <end position="351"/>
    </location>
</feature>
<evidence type="ECO:0000256" key="1">
    <source>
        <dbReference type="SAM" id="MobiDB-lite"/>
    </source>
</evidence>
<evidence type="ECO:0000313" key="4">
    <source>
        <dbReference type="Proteomes" id="UP000076925"/>
    </source>
</evidence>
<protein>
    <recommendedName>
        <fullName evidence="2">Peptidoglycan binding-like domain-containing protein</fullName>
    </recommendedName>
</protein>
<dbReference type="InterPro" id="IPR036366">
    <property type="entry name" value="PGBDSf"/>
</dbReference>
<organism evidence="3 4">
    <name type="scientific">Scytonema hofmannii PCC 7110</name>
    <dbReference type="NCBI Taxonomy" id="128403"/>
    <lineage>
        <taxon>Bacteria</taxon>
        <taxon>Bacillati</taxon>
        <taxon>Cyanobacteriota</taxon>
        <taxon>Cyanophyceae</taxon>
        <taxon>Nostocales</taxon>
        <taxon>Scytonemataceae</taxon>
        <taxon>Scytonema</taxon>
    </lineage>
</organism>
<dbReference type="InterPro" id="IPR036365">
    <property type="entry name" value="PGBD-like_sf"/>
</dbReference>
<dbReference type="Gene3D" id="1.10.101.10">
    <property type="entry name" value="PGBD-like superfamily/PGBD"/>
    <property type="match status" value="2"/>
</dbReference>
<dbReference type="Pfam" id="PF01471">
    <property type="entry name" value="PG_binding_1"/>
    <property type="match status" value="2"/>
</dbReference>
<feature type="compositionally biased region" description="Polar residues" evidence="1">
    <location>
        <begin position="182"/>
        <end position="203"/>
    </location>
</feature>
<feature type="compositionally biased region" description="Low complexity" evidence="1">
    <location>
        <begin position="146"/>
        <end position="159"/>
    </location>
</feature>
<dbReference type="SUPFAM" id="SSF47090">
    <property type="entry name" value="PGBD-like"/>
    <property type="match status" value="2"/>
</dbReference>
<dbReference type="Proteomes" id="UP000076925">
    <property type="component" value="Unassembled WGS sequence"/>
</dbReference>
<sequence length="357" mass="38443">MTNIIKVSILTDLGFPSLPVNACRIQQKQRSKSRWGIEILLCLSAPLLLGFSSTVSFAAPTQTIAQASPRVGVNRPNLKVGSQGDPVSELQAALKLLGFYTGTVDGVYSERTAIAVSRFQEAAGLSPNGVVDTNTWQRLFPSEAIASSPATSSSESFPIPSQASRDNNSTVVIPSTEPRTIPITNRSDNLNPEPRPTTTNRASNLKPEPKPTTRVATSSSDKPAARKTPSTRSNPSTTSRQATRSQQSTRTGSSARQTTRTQQTTSSGSSRKTQQTASLQYTSEGLPILRPGMRGSEVTRLQRRLQRLGYLEEGSIDGDFGPATEAAVVSLQKRYGLEADGIVGGGTWDILNRRRRQ</sequence>
<reference evidence="3 4" key="1">
    <citation type="journal article" date="2013" name="Genome Biol. Evol.">
        <title>Genomes of Stigonematalean cyanobacteria (subsection V) and the evolution of oxygenic photosynthesis from prokaryotes to plastids.</title>
        <authorList>
            <person name="Dagan T."/>
            <person name="Roettger M."/>
            <person name="Stucken K."/>
            <person name="Landan G."/>
            <person name="Koch R."/>
            <person name="Major P."/>
            <person name="Gould S.B."/>
            <person name="Goremykin V.V."/>
            <person name="Rippka R."/>
            <person name="Tandeau de Marsac N."/>
            <person name="Gugger M."/>
            <person name="Lockhart P.J."/>
            <person name="Allen J.F."/>
            <person name="Brune I."/>
            <person name="Maus I."/>
            <person name="Puhler A."/>
            <person name="Martin W.F."/>
        </authorList>
    </citation>
    <scope>NUCLEOTIDE SEQUENCE [LARGE SCALE GENOMIC DNA]</scope>
    <source>
        <strain evidence="3 4">PCC 7110</strain>
    </source>
</reference>
<feature type="domain" description="Peptidoglycan binding-like" evidence="2">
    <location>
        <begin position="83"/>
        <end position="139"/>
    </location>
</feature>
<feature type="compositionally biased region" description="Low complexity" evidence="1">
    <location>
        <begin position="228"/>
        <end position="276"/>
    </location>
</feature>
<keyword evidence="4" id="KW-1185">Reference proteome</keyword>
<dbReference type="InterPro" id="IPR002477">
    <property type="entry name" value="Peptidoglycan-bd-like"/>
</dbReference>
<accession>A0A139WVD8</accession>
<dbReference type="RefSeq" id="WP_017748453.1">
    <property type="nucleotide sequence ID" value="NZ_KQ976354.1"/>
</dbReference>
<comment type="caution">
    <text evidence="3">The sequence shown here is derived from an EMBL/GenBank/DDBJ whole genome shotgun (WGS) entry which is preliminary data.</text>
</comment>
<proteinExistence type="predicted"/>
<dbReference type="OrthoDB" id="529556at2"/>
<name>A0A139WVD8_9CYAN</name>
<evidence type="ECO:0000313" key="3">
    <source>
        <dbReference type="EMBL" id="KYC36398.1"/>
    </source>
</evidence>
<feature type="region of interest" description="Disordered" evidence="1">
    <location>
        <begin position="146"/>
        <end position="291"/>
    </location>
</feature>
<dbReference type="STRING" id="128403.WA1_42585"/>
<gene>
    <name evidence="3" type="ORF">WA1_42585</name>
</gene>
<evidence type="ECO:0000259" key="2">
    <source>
        <dbReference type="Pfam" id="PF01471"/>
    </source>
</evidence>